<feature type="region of interest" description="Disordered" evidence="17">
    <location>
        <begin position="288"/>
        <end position="317"/>
    </location>
</feature>
<evidence type="ECO:0000256" key="17">
    <source>
        <dbReference type="SAM" id="MobiDB-lite"/>
    </source>
</evidence>
<evidence type="ECO:0000259" key="18">
    <source>
        <dbReference type="PROSITE" id="PS51455"/>
    </source>
</evidence>
<keyword evidence="7" id="KW-0256">Endoplasmic reticulum</keyword>
<reference evidence="19" key="2">
    <citation type="submission" date="2025-08" db="UniProtKB">
        <authorList>
            <consortium name="Ensembl"/>
        </authorList>
    </citation>
    <scope>IDENTIFICATION</scope>
</reference>
<dbReference type="PANTHER" id="PTHR23086:SF35">
    <property type="entry name" value="PHOSPHATIDYLINOSITOL 5-PHOSPHATE 4-KINASE TYPE-2 GAMMA"/>
    <property type="match status" value="1"/>
</dbReference>
<reference evidence="19" key="3">
    <citation type="submission" date="2025-09" db="UniProtKB">
        <authorList>
            <consortium name="Ensembl"/>
        </authorList>
    </citation>
    <scope>IDENTIFICATION</scope>
</reference>
<feature type="compositionally biased region" description="Polar residues" evidence="17">
    <location>
        <begin position="1"/>
        <end position="12"/>
    </location>
</feature>
<dbReference type="GO" id="GO:0005524">
    <property type="term" value="F:ATP binding"/>
    <property type="evidence" value="ECO:0007669"/>
    <property type="project" value="UniProtKB-UniRule"/>
</dbReference>
<evidence type="ECO:0000256" key="6">
    <source>
        <dbReference type="ARBA" id="ARBA00022777"/>
    </source>
</evidence>
<feature type="compositionally biased region" description="Acidic residues" evidence="17">
    <location>
        <begin position="290"/>
        <end position="308"/>
    </location>
</feature>
<dbReference type="GO" id="GO:0046854">
    <property type="term" value="P:phosphatidylinositol phosphate biosynthetic process"/>
    <property type="evidence" value="ECO:0007669"/>
    <property type="project" value="TreeGrafter"/>
</dbReference>
<dbReference type="AlphaFoldDB" id="A0A671YF10"/>
<dbReference type="InterPro" id="IPR002498">
    <property type="entry name" value="PInositol-4-P-4/5-kinase_core"/>
</dbReference>
<evidence type="ECO:0000256" key="5">
    <source>
        <dbReference type="ARBA" id="ARBA00022741"/>
    </source>
</evidence>
<dbReference type="InterPro" id="IPR023610">
    <property type="entry name" value="PInositol-4/5-P-5/4-kinase"/>
</dbReference>
<evidence type="ECO:0000313" key="20">
    <source>
        <dbReference type="Proteomes" id="UP000472265"/>
    </source>
</evidence>
<organism evidence="19 20">
    <name type="scientific">Sparus aurata</name>
    <name type="common">Gilthead sea bream</name>
    <dbReference type="NCBI Taxonomy" id="8175"/>
    <lineage>
        <taxon>Eukaryota</taxon>
        <taxon>Metazoa</taxon>
        <taxon>Chordata</taxon>
        <taxon>Craniata</taxon>
        <taxon>Vertebrata</taxon>
        <taxon>Euteleostomi</taxon>
        <taxon>Actinopterygii</taxon>
        <taxon>Neopterygii</taxon>
        <taxon>Teleostei</taxon>
        <taxon>Neoteleostei</taxon>
        <taxon>Acanthomorphata</taxon>
        <taxon>Eupercaria</taxon>
        <taxon>Spariformes</taxon>
        <taxon>Sparidae</taxon>
        <taxon>Sparus</taxon>
    </lineage>
</organism>
<comment type="subcellular location">
    <subcellularLocation>
        <location evidence="2">Cytoplasm</location>
    </subcellularLocation>
    <subcellularLocation>
        <location evidence="1">Endoplasmic reticulum</location>
    </subcellularLocation>
</comment>
<evidence type="ECO:0000313" key="19">
    <source>
        <dbReference type="Ensembl" id="ENSSAUP00010059872.1"/>
    </source>
</evidence>
<gene>
    <name evidence="19" type="primary">PIP4K2C</name>
    <name evidence="19" type="synonym">LOC115583469</name>
</gene>
<evidence type="ECO:0000256" key="9">
    <source>
        <dbReference type="ARBA" id="ARBA00023098"/>
    </source>
</evidence>
<keyword evidence="6 16" id="KW-0418">Kinase</keyword>
<keyword evidence="5 16" id="KW-0547">Nucleotide-binding</keyword>
<evidence type="ECO:0000256" key="2">
    <source>
        <dbReference type="ARBA" id="ARBA00004496"/>
    </source>
</evidence>
<comment type="catalytic activity">
    <reaction evidence="10">
        <text>1,2-dihexadecanoyl-sn-glycero-3-phospho-(1D-myo-inositol-5-phosphate) + ATP = 1,2-dihexadecanoyl-sn-glycero-3-phospho-(1D-myo-inositol-4,5-bisphosphate) + ADP + H(+)</text>
        <dbReference type="Rhea" id="RHEA:55992"/>
        <dbReference type="ChEBI" id="CHEBI:15378"/>
        <dbReference type="ChEBI" id="CHEBI:30616"/>
        <dbReference type="ChEBI" id="CHEBI:83423"/>
        <dbReference type="ChEBI" id="CHEBI:84968"/>
        <dbReference type="ChEBI" id="CHEBI:456216"/>
    </reaction>
    <physiologicalReaction direction="left-to-right" evidence="10">
        <dbReference type="Rhea" id="RHEA:55993"/>
    </physiologicalReaction>
</comment>
<dbReference type="SUPFAM" id="SSF56104">
    <property type="entry name" value="SAICAR synthase-like"/>
    <property type="match status" value="1"/>
</dbReference>
<dbReference type="PANTHER" id="PTHR23086">
    <property type="entry name" value="PHOSPHATIDYLINOSITOL-4-PHOSPHATE 5-KINASE"/>
    <property type="match status" value="1"/>
</dbReference>
<comment type="catalytic activity">
    <reaction evidence="11">
        <text>a 1,2-diacyl-sn-glycero-3-phospho-(1D-myo-inositol-5-phosphate) + ATP = a 1,2-diacyl-sn-glycero-3-phospho-(1D-myo-inositol-4,5-bisphosphate) + ADP + H(+)</text>
        <dbReference type="Rhea" id="RHEA:12280"/>
        <dbReference type="ChEBI" id="CHEBI:15378"/>
        <dbReference type="ChEBI" id="CHEBI:30616"/>
        <dbReference type="ChEBI" id="CHEBI:57795"/>
        <dbReference type="ChEBI" id="CHEBI:58456"/>
        <dbReference type="ChEBI" id="CHEBI:456216"/>
        <dbReference type="EC" id="2.7.1.149"/>
    </reaction>
    <physiologicalReaction direction="left-to-right" evidence="11">
        <dbReference type="Rhea" id="RHEA:12281"/>
    </physiologicalReaction>
</comment>
<evidence type="ECO:0000256" key="7">
    <source>
        <dbReference type="ARBA" id="ARBA00022824"/>
    </source>
</evidence>
<evidence type="ECO:0000256" key="4">
    <source>
        <dbReference type="ARBA" id="ARBA00022679"/>
    </source>
</evidence>
<protein>
    <recommendedName>
        <fullName evidence="14">Phosphatidylinositol 5-phosphate 4-kinase type-2 gamma</fullName>
        <ecNumber evidence="13">2.7.1.149</ecNumber>
    </recommendedName>
    <alternativeName>
        <fullName evidence="15">Phosphatidylinositol 5-phosphate 4-kinase type II gamma</fullName>
    </alternativeName>
</protein>
<dbReference type="EC" id="2.7.1.149" evidence="13"/>
<evidence type="ECO:0000256" key="1">
    <source>
        <dbReference type="ARBA" id="ARBA00004240"/>
    </source>
</evidence>
<feature type="region of interest" description="Disordered" evidence="17">
    <location>
        <begin position="1"/>
        <end position="20"/>
    </location>
</feature>
<dbReference type="PROSITE" id="PS51455">
    <property type="entry name" value="PIPK"/>
    <property type="match status" value="1"/>
</dbReference>
<keyword evidence="9" id="KW-0443">Lipid metabolism</keyword>
<dbReference type="Gene3D" id="3.30.810.10">
    <property type="entry name" value="2-Layer Sandwich"/>
    <property type="match status" value="2"/>
</dbReference>
<evidence type="ECO:0000256" key="13">
    <source>
        <dbReference type="ARBA" id="ARBA00039039"/>
    </source>
</evidence>
<evidence type="ECO:0000256" key="14">
    <source>
        <dbReference type="ARBA" id="ARBA00039392"/>
    </source>
</evidence>
<keyword evidence="4 16" id="KW-0808">Transferase</keyword>
<dbReference type="InterPro" id="IPR027483">
    <property type="entry name" value="PInositol-4-P-4/5-kinase_C_sf"/>
</dbReference>
<name>A0A671YF10_SPAAU</name>
<evidence type="ECO:0000256" key="16">
    <source>
        <dbReference type="PROSITE-ProRule" id="PRU00781"/>
    </source>
</evidence>
<evidence type="ECO:0000256" key="10">
    <source>
        <dbReference type="ARBA" id="ARBA00036478"/>
    </source>
</evidence>
<evidence type="ECO:0000256" key="12">
    <source>
        <dbReference type="ARBA" id="ARBA00036950"/>
    </source>
</evidence>
<evidence type="ECO:0000256" key="3">
    <source>
        <dbReference type="ARBA" id="ARBA00022490"/>
    </source>
</evidence>
<evidence type="ECO:0000256" key="11">
    <source>
        <dbReference type="ARBA" id="ARBA00036698"/>
    </source>
</evidence>
<dbReference type="Gene3D" id="3.30.800.10">
    <property type="entry name" value="Phosphatidylinositol Phosphate Kinase II Beta"/>
    <property type="match status" value="1"/>
</dbReference>
<dbReference type="GeneTree" id="ENSGT00940000156890"/>
<dbReference type="GO" id="GO:0016309">
    <property type="term" value="F:1-phosphatidylinositol-5-phosphate 4-kinase activity"/>
    <property type="evidence" value="ECO:0007669"/>
    <property type="project" value="UniProtKB-EC"/>
</dbReference>
<reference evidence="19" key="1">
    <citation type="submission" date="2021-04" db="EMBL/GenBank/DDBJ databases">
        <authorList>
            <consortium name="Wellcome Sanger Institute Data Sharing"/>
        </authorList>
    </citation>
    <scope>NUCLEOTIDE SEQUENCE [LARGE SCALE GENOMIC DNA]</scope>
</reference>
<dbReference type="InterPro" id="IPR027484">
    <property type="entry name" value="PInositol-4-P-5-kinase_N"/>
</dbReference>
<feature type="domain" description="PIPK" evidence="18">
    <location>
        <begin position="35"/>
        <end position="409"/>
    </location>
</feature>
<evidence type="ECO:0000256" key="15">
    <source>
        <dbReference type="ARBA" id="ARBA00041993"/>
    </source>
</evidence>
<keyword evidence="3" id="KW-0963">Cytoplasm</keyword>
<dbReference type="FunFam" id="3.30.800.10:FF:000002">
    <property type="entry name" value="Phosphatidylinositol 5-phosphate 4-kinase type-2 beta"/>
    <property type="match status" value="1"/>
</dbReference>
<dbReference type="Pfam" id="PF01504">
    <property type="entry name" value="PIP5K"/>
    <property type="match status" value="1"/>
</dbReference>
<keyword evidence="8 16" id="KW-0067">ATP-binding</keyword>
<dbReference type="GO" id="GO:0005783">
    <property type="term" value="C:endoplasmic reticulum"/>
    <property type="evidence" value="ECO:0007669"/>
    <property type="project" value="UniProtKB-SubCell"/>
</dbReference>
<proteinExistence type="predicted"/>
<keyword evidence="20" id="KW-1185">Reference proteome</keyword>
<dbReference type="GO" id="GO:0005886">
    <property type="term" value="C:plasma membrane"/>
    <property type="evidence" value="ECO:0007669"/>
    <property type="project" value="TreeGrafter"/>
</dbReference>
<dbReference type="Ensembl" id="ENSSAUT00010062799.1">
    <property type="protein sequence ID" value="ENSSAUP00010059872.1"/>
    <property type="gene ID" value="ENSSAUG00010024301.1"/>
</dbReference>
<dbReference type="SMART" id="SM00330">
    <property type="entry name" value="PIPKc"/>
    <property type="match status" value="1"/>
</dbReference>
<dbReference type="Proteomes" id="UP000472265">
    <property type="component" value="Chromosome 6"/>
</dbReference>
<evidence type="ECO:0000256" key="8">
    <source>
        <dbReference type="ARBA" id="ARBA00022840"/>
    </source>
</evidence>
<sequence length="432" mass="49491">MSSPSATSNPLSTLAPKRKTKKKHFVQQKVEVFRASDPVLSVLMWGVNHSINDLSQVPVPVMLLPDDFKSSTKIKVNNHLFNKENLPGLFKFKEYCPQVFRNLRERFGIEDQDYQVSLARCPPLKDEDGQCVGLLLTSYDRTLVVKEISSEEVEEMHNILSEYHQHIVTCHGNTLLPQFLAMYRVTVESEDTYLLVMRNMFSHRLHIHRKYDLKGSLVSREASFKEKVKELPTYKDVDFRNNMQKVYVSDEEKQKIMDKLSRDIEFLVRMRIMDYSLLLGIHDVERAERDEEEEMESSYEEEEEEETDMAPAPGSTSPEGISGYMSSFKPMGPGEFDPYVDVYAIQSAVDSPQREVYFMGLIDVLTQYDTKKKAAHAAKSVKHGVRHHGWLGYPAKFTGLLPRCIQSSLTECVCVCFAGRSRNLNSPPGAVR</sequence>
<comment type="catalytic activity">
    <reaction evidence="12">
        <text>1,2-dihexadecanoyl-sn-glycero-3-phospho-(1D-myo-inositol-5-phosphate) + GTP = 1,2-dihexadecanoyl-sn-glycero-3-phospho-(1D-myo-inositol-4,5-bisphosphate) + GDP + H(+)</text>
        <dbReference type="Rhea" id="RHEA:55964"/>
        <dbReference type="ChEBI" id="CHEBI:15378"/>
        <dbReference type="ChEBI" id="CHEBI:37565"/>
        <dbReference type="ChEBI" id="CHEBI:58189"/>
        <dbReference type="ChEBI" id="CHEBI:83423"/>
        <dbReference type="ChEBI" id="CHEBI:84968"/>
    </reaction>
    <physiologicalReaction direction="left-to-right" evidence="12">
        <dbReference type="Rhea" id="RHEA:55965"/>
    </physiologicalReaction>
</comment>
<accession>A0A671YF10</accession>
<dbReference type="GO" id="GO:0016308">
    <property type="term" value="F:1-phosphatidylinositol-4-phosphate 5-kinase activity"/>
    <property type="evidence" value="ECO:0007669"/>
    <property type="project" value="TreeGrafter"/>
</dbReference>